<evidence type="ECO:0000256" key="3">
    <source>
        <dbReference type="ARBA" id="ARBA00022448"/>
    </source>
</evidence>
<keyword evidence="5 12" id="KW-0999">Mitochondrion inner membrane</keyword>
<dbReference type="AlphaFoldDB" id="G8Y0I2"/>
<dbReference type="PANTHER" id="PTHR13337:SF2">
    <property type="entry name" value="SUCCINATE DEHYDROGENASE [UBIQUINONE] CYTOCHROME B SMALL SUBUNIT, MITOCHONDRIAL"/>
    <property type="match status" value="1"/>
</dbReference>
<reference evidence="13 14" key="1">
    <citation type="journal article" date="2012" name="G3 (Bethesda)">
        <title>Pichia sorbitophila, an interspecies yeast hybrid reveals early steps of genome resolution following polyploidization.</title>
        <authorList>
            <person name="Leh Louis V."/>
            <person name="Despons L."/>
            <person name="Friedrich A."/>
            <person name="Martin T."/>
            <person name="Durrens P."/>
            <person name="Casaregola S."/>
            <person name="Neuveglise C."/>
            <person name="Fairhead C."/>
            <person name="Marck C."/>
            <person name="Cruz J.A."/>
            <person name="Straub M.L."/>
            <person name="Kugler V."/>
            <person name="Sacerdot C."/>
            <person name="Uzunov Z."/>
            <person name="Thierry A."/>
            <person name="Weiss S."/>
            <person name="Bleykasten C."/>
            <person name="De Montigny J."/>
            <person name="Jacques N."/>
            <person name="Jung P."/>
            <person name="Lemaire M."/>
            <person name="Mallet S."/>
            <person name="Morel G."/>
            <person name="Richard G.F."/>
            <person name="Sarkar A."/>
            <person name="Savel G."/>
            <person name="Schacherer J."/>
            <person name="Seret M.L."/>
            <person name="Talla E."/>
            <person name="Samson G."/>
            <person name="Jubin C."/>
            <person name="Poulain J."/>
            <person name="Vacherie B."/>
            <person name="Barbe V."/>
            <person name="Pelletier E."/>
            <person name="Sherman D.J."/>
            <person name="Westhof E."/>
            <person name="Weissenbach J."/>
            <person name="Baret P.V."/>
            <person name="Wincker P."/>
            <person name="Gaillardin C."/>
            <person name="Dujon B."/>
            <person name="Souciet J.L."/>
        </authorList>
    </citation>
    <scope>NUCLEOTIDE SEQUENCE [LARGE SCALE GENOMIC DNA]</scope>
    <source>
        <strain evidence="14">ATCC MYA-4447 / BCRC 22081 / CBS 7064 / NBRC 10061 / NRRL Y-12695</strain>
    </source>
</reference>
<keyword evidence="14" id="KW-1185">Reference proteome</keyword>
<evidence type="ECO:0000313" key="13">
    <source>
        <dbReference type="EMBL" id="CCE86335.1"/>
    </source>
</evidence>
<dbReference type="GO" id="GO:0048039">
    <property type="term" value="F:ubiquinone binding"/>
    <property type="evidence" value="ECO:0007669"/>
    <property type="project" value="TreeGrafter"/>
</dbReference>
<dbReference type="GO" id="GO:0020037">
    <property type="term" value="F:heme binding"/>
    <property type="evidence" value="ECO:0007669"/>
    <property type="project" value="TreeGrafter"/>
</dbReference>
<keyword evidence="3" id="KW-0813">Transport</keyword>
<protein>
    <recommendedName>
        <fullName evidence="12">Succinate dehydrogenase [ubiquinone] cytochrome b small subunit</fullName>
    </recommendedName>
</protein>
<comment type="similarity">
    <text evidence="2 12">Belongs to the CybS family.</text>
</comment>
<accession>G8Y0I2</accession>
<dbReference type="PANTHER" id="PTHR13337">
    <property type="entry name" value="SUCCINATE DEHYDROGENASE"/>
    <property type="match status" value="1"/>
</dbReference>
<dbReference type="InParanoid" id="G8Y0I2"/>
<comment type="subcellular location">
    <subcellularLocation>
        <location evidence="1 12">Mitochondrion inner membrane</location>
        <topology evidence="1 12">Multi-pass membrane protein</topology>
    </subcellularLocation>
</comment>
<keyword evidence="4" id="KW-0812">Transmembrane</keyword>
<dbReference type="Gene3D" id="1.20.1300.10">
    <property type="entry name" value="Fumarate reductase/succinate dehydrogenase, transmembrane subunit"/>
    <property type="match status" value="1"/>
</dbReference>
<evidence type="ECO:0000256" key="11">
    <source>
        <dbReference type="PIRSR" id="PIRSR607992-2"/>
    </source>
</evidence>
<dbReference type="HOGENOM" id="CLU_096618_0_0_1"/>
<organism evidence="13 14">
    <name type="scientific">Pichia sorbitophila (strain ATCC MYA-4447 / BCRC 22081 / CBS 7064 / NBRC 10061 / NRRL Y-12695)</name>
    <name type="common">Hybrid yeast</name>
    <dbReference type="NCBI Taxonomy" id="559304"/>
    <lineage>
        <taxon>Eukaryota</taxon>
        <taxon>Fungi</taxon>
        <taxon>Dikarya</taxon>
        <taxon>Ascomycota</taxon>
        <taxon>Saccharomycotina</taxon>
        <taxon>Pichiomycetes</taxon>
        <taxon>Debaryomycetaceae</taxon>
        <taxon>Millerozyma</taxon>
    </lineage>
</organism>
<keyword evidence="8 12" id="KW-0496">Mitochondrion</keyword>
<dbReference type="EMBL" id="FO082046">
    <property type="protein sequence ID" value="CCE86335.1"/>
    <property type="molecule type" value="Genomic_DNA"/>
</dbReference>
<evidence type="ECO:0000256" key="4">
    <source>
        <dbReference type="ARBA" id="ARBA00022692"/>
    </source>
</evidence>
<dbReference type="OMA" id="DYIPKRK"/>
<evidence type="ECO:0000256" key="6">
    <source>
        <dbReference type="ARBA" id="ARBA00022946"/>
    </source>
</evidence>
<proteinExistence type="inferred from homology"/>
<feature type="binding site" description="axial binding residue" evidence="11">
    <location>
        <position position="103"/>
    </location>
    <ligand>
        <name>heme b</name>
        <dbReference type="ChEBI" id="CHEBI:60344"/>
        <note>ligand shared with SDHC</note>
    </ligand>
    <ligandPart>
        <name>Fe</name>
        <dbReference type="ChEBI" id="CHEBI:18248"/>
    </ligandPart>
</feature>
<keyword evidence="11" id="KW-0408">Iron</keyword>
<keyword evidence="9 12" id="KW-0472">Membrane</keyword>
<evidence type="ECO:0000256" key="9">
    <source>
        <dbReference type="ARBA" id="ARBA00023136"/>
    </source>
</evidence>
<evidence type="ECO:0000256" key="2">
    <source>
        <dbReference type="ARBA" id="ARBA00007294"/>
    </source>
</evidence>
<dbReference type="FunCoup" id="G8Y0I2">
    <property type="interactions" value="412"/>
</dbReference>
<evidence type="ECO:0000256" key="8">
    <source>
        <dbReference type="ARBA" id="ARBA00023128"/>
    </source>
</evidence>
<name>G8Y0I2_PICSO</name>
<gene>
    <name evidence="13" type="primary">Piso0_004818</name>
    <name evidence="13" type="ORF">GNLVRS01_PISO0N01817g</name>
</gene>
<dbReference type="OrthoDB" id="18577at2759"/>
<keyword evidence="7" id="KW-1133">Transmembrane helix</keyword>
<dbReference type="GO" id="GO:0005743">
    <property type="term" value="C:mitochondrial inner membrane"/>
    <property type="evidence" value="ECO:0007669"/>
    <property type="project" value="UniProtKB-SubCell"/>
</dbReference>
<feature type="binding site" evidence="10">
    <location>
        <position position="115"/>
    </location>
    <ligand>
        <name>a ubiquinone</name>
        <dbReference type="ChEBI" id="CHEBI:16389"/>
        <note>ligand shared with IP/SDHB</note>
    </ligand>
</feature>
<evidence type="ECO:0000256" key="5">
    <source>
        <dbReference type="ARBA" id="ARBA00022792"/>
    </source>
</evidence>
<dbReference type="CDD" id="cd03496">
    <property type="entry name" value="SQR_TypeC_CybS"/>
    <property type="match status" value="1"/>
</dbReference>
<dbReference type="GO" id="GO:0006099">
    <property type="term" value="P:tricarboxylic acid cycle"/>
    <property type="evidence" value="ECO:0007669"/>
    <property type="project" value="TreeGrafter"/>
</dbReference>
<evidence type="ECO:0000313" key="14">
    <source>
        <dbReference type="Proteomes" id="UP000005222"/>
    </source>
</evidence>
<evidence type="ECO:0000256" key="10">
    <source>
        <dbReference type="PIRSR" id="PIRSR607992-1"/>
    </source>
</evidence>
<dbReference type="STRING" id="559304.G8Y0I2"/>
<keyword evidence="6 12" id="KW-0809">Transit peptide</keyword>
<dbReference type="Proteomes" id="UP000005222">
    <property type="component" value="Chromosome N"/>
</dbReference>
<dbReference type="GO" id="GO:0006121">
    <property type="term" value="P:mitochondrial electron transport, succinate to ubiquinone"/>
    <property type="evidence" value="ECO:0007669"/>
    <property type="project" value="TreeGrafter"/>
</dbReference>
<evidence type="ECO:0000256" key="12">
    <source>
        <dbReference type="RuleBase" id="RU364031"/>
    </source>
</evidence>
<dbReference type="Pfam" id="PF05328">
    <property type="entry name" value="CybS"/>
    <property type="match status" value="1"/>
</dbReference>
<dbReference type="InterPro" id="IPR007992">
    <property type="entry name" value="CybS"/>
</dbReference>
<dbReference type="GO" id="GO:0046872">
    <property type="term" value="F:metal ion binding"/>
    <property type="evidence" value="ECO:0007669"/>
    <property type="project" value="UniProtKB-KW"/>
</dbReference>
<dbReference type="InterPro" id="IPR034804">
    <property type="entry name" value="SQR/QFR_C/D"/>
</dbReference>
<keyword evidence="11" id="KW-0479">Metal-binding</keyword>
<dbReference type="eggNOG" id="KOG4097">
    <property type="taxonomic scope" value="Eukaryota"/>
</dbReference>
<evidence type="ECO:0000256" key="1">
    <source>
        <dbReference type="ARBA" id="ARBA00004448"/>
    </source>
</evidence>
<evidence type="ECO:0000256" key="7">
    <source>
        <dbReference type="ARBA" id="ARBA00022989"/>
    </source>
</evidence>
<sequence>MMILGIGIRKKLVNPRGLIPARQISLKPNFSKYKLIPQPPGNIVGTVNDPYVPPSPSFFEGGYHWAYERAIAIGLIPCSIAPFVVGTDIPMIDYIFSVLLLAHCHTGIKSCIIDYIPERVYGVWHKIASRVLTLGSCVGLYGIYVLETTSNGIFELIRSLWGA</sequence>